<dbReference type="Proteomes" id="UP000547879">
    <property type="component" value="Unassembled WGS sequence"/>
</dbReference>
<comment type="caution">
    <text evidence="1">The sequence shown here is derived from an EMBL/GenBank/DDBJ whole genome shotgun (WGS) entry which is preliminary data.</text>
</comment>
<organism evidence="1 2">
    <name type="scientific">Rhizobium wenxiniae</name>
    <dbReference type="NCBI Taxonomy" id="1737357"/>
    <lineage>
        <taxon>Bacteria</taxon>
        <taxon>Pseudomonadati</taxon>
        <taxon>Pseudomonadota</taxon>
        <taxon>Alphaproteobacteria</taxon>
        <taxon>Hyphomicrobiales</taxon>
        <taxon>Rhizobiaceae</taxon>
        <taxon>Rhizobium/Agrobacterium group</taxon>
        <taxon>Rhizobium</taxon>
    </lineage>
</organism>
<dbReference type="RefSeq" id="WP_183996733.1">
    <property type="nucleotide sequence ID" value="NZ_BMHW01000010.1"/>
</dbReference>
<accession>A0A7W9YBA4</accession>
<proteinExistence type="predicted"/>
<protein>
    <submittedName>
        <fullName evidence="1">Uncharacterized protein</fullName>
    </submittedName>
</protein>
<reference evidence="1 2" key="1">
    <citation type="submission" date="2020-08" db="EMBL/GenBank/DDBJ databases">
        <title>Genomic Encyclopedia of Type Strains, Phase IV (KMG-IV): sequencing the most valuable type-strain genomes for metagenomic binning, comparative biology and taxonomic classification.</title>
        <authorList>
            <person name="Goeker M."/>
        </authorList>
    </citation>
    <scope>NUCLEOTIDE SEQUENCE [LARGE SCALE GENOMIC DNA]</scope>
    <source>
        <strain evidence="1 2">DSM 100734</strain>
    </source>
</reference>
<dbReference type="AlphaFoldDB" id="A0A7W9YBA4"/>
<evidence type="ECO:0000313" key="2">
    <source>
        <dbReference type="Proteomes" id="UP000547879"/>
    </source>
</evidence>
<name>A0A7W9YBA4_9HYPH</name>
<gene>
    <name evidence="1" type="ORF">HNQ72_005280</name>
</gene>
<dbReference type="EMBL" id="JACHEG010000009">
    <property type="protein sequence ID" value="MBB6165434.1"/>
    <property type="molecule type" value="Genomic_DNA"/>
</dbReference>
<sequence length="112" mass="12980">MEFTDIRRFFRNRVDYYAYVRDSHCVGVHDGCRLTLRQLCEHLAFDPEPFPREYELEFRILSGSLYPLWRDKRRTYGDVVAVVNQKLAEDEGRAAFFGGGSAPTPSCDVGPR</sequence>
<evidence type="ECO:0000313" key="1">
    <source>
        <dbReference type="EMBL" id="MBB6165434.1"/>
    </source>
</evidence>
<keyword evidence="2" id="KW-1185">Reference proteome</keyword>